<dbReference type="GO" id="GO:0005886">
    <property type="term" value="C:plasma membrane"/>
    <property type="evidence" value="ECO:0007669"/>
    <property type="project" value="UniProtKB-SubCell"/>
</dbReference>
<feature type="transmembrane region" description="Helical" evidence="7">
    <location>
        <begin position="98"/>
        <end position="121"/>
    </location>
</feature>
<reference evidence="9 10" key="1">
    <citation type="submission" date="2016-04" db="EMBL/GenBank/DDBJ databases">
        <authorList>
            <consortium name="Pathogen Informatics"/>
        </authorList>
    </citation>
    <scope>NUCLEOTIDE SEQUENCE [LARGE SCALE GENOMIC DNA]</scope>
    <source>
        <strain evidence="9 10">H050680373</strain>
    </source>
</reference>
<dbReference type="Pfam" id="PF19300">
    <property type="entry name" value="BPD_transp_1_N"/>
    <property type="match status" value="1"/>
</dbReference>
<feature type="domain" description="ABC transmembrane type-1" evidence="8">
    <location>
        <begin position="94"/>
        <end position="302"/>
    </location>
</feature>
<dbReference type="Proteomes" id="UP000076848">
    <property type="component" value="Unassembled WGS sequence"/>
</dbReference>
<evidence type="ECO:0000313" key="9">
    <source>
        <dbReference type="EMBL" id="SAI71044.1"/>
    </source>
</evidence>
<proteinExistence type="inferred from homology"/>
<dbReference type="EMBL" id="FKIF01000007">
    <property type="protein sequence ID" value="SAI71044.1"/>
    <property type="molecule type" value="Genomic_DNA"/>
</dbReference>
<feature type="transmembrane region" description="Helical" evidence="7">
    <location>
        <begin position="7"/>
        <end position="29"/>
    </location>
</feature>
<keyword evidence="2 7" id="KW-0813">Transport</keyword>
<dbReference type="OrthoDB" id="9803623at2"/>
<organism evidence="9 10">
    <name type="scientific">Bordetella ansorpii</name>
    <dbReference type="NCBI Taxonomy" id="288768"/>
    <lineage>
        <taxon>Bacteria</taxon>
        <taxon>Pseudomonadati</taxon>
        <taxon>Pseudomonadota</taxon>
        <taxon>Betaproteobacteria</taxon>
        <taxon>Burkholderiales</taxon>
        <taxon>Alcaligenaceae</taxon>
        <taxon>Bordetella</taxon>
    </lineage>
</organism>
<comment type="subcellular location">
    <subcellularLocation>
        <location evidence="1 7">Cell membrane</location>
        <topology evidence="1 7">Multi-pass membrane protein</topology>
    </subcellularLocation>
</comment>
<sequence>MKDILRRIAAVIPVMAVVAVVVFMLIHIAPGDPAAVIAGDNATVEDVARIRQNLGLDKPLLEQFGVWIGNLATGNLGTSISTQMPVSQLIGQRMGPTVSIAVFTMLLAVVTAIPLGVVAAWNAGRWPDRAAMLLSVCAFSVPVFLIGYALVYGFSIKLRWLPVQGYRPLAEGVGLYLRHLILPCVSLGLVYMALLARMTRATMLEALNEDYIRTARAKGLPTLPIVWHALKNAANPIVTTIGVGVALLIGGVVVTETVFAIPGLGRLTVDAVLRHDYPVVQGVLLVASAIYVLVNLLVDLSYRLFDPRLRSLQT</sequence>
<keyword evidence="6 7" id="KW-0472">Membrane</keyword>
<feature type="transmembrane region" description="Helical" evidence="7">
    <location>
        <begin position="133"/>
        <end position="155"/>
    </location>
</feature>
<gene>
    <name evidence="9" type="primary">gsiC_9</name>
    <name evidence="9" type="ORF">SAMEA3906486_03321</name>
</gene>
<accession>A0A157SL68</accession>
<evidence type="ECO:0000259" key="8">
    <source>
        <dbReference type="PROSITE" id="PS50928"/>
    </source>
</evidence>
<evidence type="ECO:0000256" key="4">
    <source>
        <dbReference type="ARBA" id="ARBA00022692"/>
    </source>
</evidence>
<name>A0A157SL68_9BORD</name>
<dbReference type="CDD" id="cd06261">
    <property type="entry name" value="TM_PBP2"/>
    <property type="match status" value="1"/>
</dbReference>
<dbReference type="AlphaFoldDB" id="A0A157SL68"/>
<dbReference type="Pfam" id="PF00528">
    <property type="entry name" value="BPD_transp_1"/>
    <property type="match status" value="1"/>
</dbReference>
<evidence type="ECO:0000256" key="3">
    <source>
        <dbReference type="ARBA" id="ARBA00022475"/>
    </source>
</evidence>
<keyword evidence="10" id="KW-1185">Reference proteome</keyword>
<dbReference type="InterPro" id="IPR000515">
    <property type="entry name" value="MetI-like"/>
</dbReference>
<keyword evidence="5 7" id="KW-1133">Transmembrane helix</keyword>
<dbReference type="SUPFAM" id="SSF161098">
    <property type="entry name" value="MetI-like"/>
    <property type="match status" value="1"/>
</dbReference>
<protein>
    <submittedName>
        <fullName evidence="9">ABC transporter permease</fullName>
    </submittedName>
</protein>
<dbReference type="STRING" id="288768.SAMEA3906486_03321"/>
<evidence type="ECO:0000256" key="6">
    <source>
        <dbReference type="ARBA" id="ARBA00023136"/>
    </source>
</evidence>
<feature type="transmembrane region" description="Helical" evidence="7">
    <location>
        <begin position="237"/>
        <end position="259"/>
    </location>
</feature>
<evidence type="ECO:0000256" key="2">
    <source>
        <dbReference type="ARBA" id="ARBA00022448"/>
    </source>
</evidence>
<dbReference type="RefSeq" id="WP_066129278.1">
    <property type="nucleotide sequence ID" value="NZ_FKIF01000007.1"/>
</dbReference>
<dbReference type="PANTHER" id="PTHR43163">
    <property type="entry name" value="DIPEPTIDE TRANSPORT SYSTEM PERMEASE PROTEIN DPPB-RELATED"/>
    <property type="match status" value="1"/>
</dbReference>
<feature type="transmembrane region" description="Helical" evidence="7">
    <location>
        <begin position="279"/>
        <end position="298"/>
    </location>
</feature>
<dbReference type="PROSITE" id="PS50928">
    <property type="entry name" value="ABC_TM1"/>
    <property type="match status" value="1"/>
</dbReference>
<evidence type="ECO:0000256" key="1">
    <source>
        <dbReference type="ARBA" id="ARBA00004651"/>
    </source>
</evidence>
<keyword evidence="4 7" id="KW-0812">Transmembrane</keyword>
<feature type="transmembrane region" description="Helical" evidence="7">
    <location>
        <begin position="175"/>
        <end position="194"/>
    </location>
</feature>
<evidence type="ECO:0000256" key="7">
    <source>
        <dbReference type="RuleBase" id="RU363032"/>
    </source>
</evidence>
<evidence type="ECO:0000313" key="10">
    <source>
        <dbReference type="Proteomes" id="UP000076848"/>
    </source>
</evidence>
<evidence type="ECO:0000256" key="5">
    <source>
        <dbReference type="ARBA" id="ARBA00022989"/>
    </source>
</evidence>
<comment type="similarity">
    <text evidence="7">Belongs to the binding-protein-dependent transport system permease family.</text>
</comment>
<dbReference type="InterPro" id="IPR035906">
    <property type="entry name" value="MetI-like_sf"/>
</dbReference>
<dbReference type="Gene3D" id="1.10.3720.10">
    <property type="entry name" value="MetI-like"/>
    <property type="match status" value="1"/>
</dbReference>
<keyword evidence="3" id="KW-1003">Cell membrane</keyword>
<dbReference type="GO" id="GO:0071916">
    <property type="term" value="F:dipeptide transmembrane transporter activity"/>
    <property type="evidence" value="ECO:0007669"/>
    <property type="project" value="TreeGrafter"/>
</dbReference>
<dbReference type="PANTHER" id="PTHR43163:SF6">
    <property type="entry name" value="DIPEPTIDE TRANSPORT SYSTEM PERMEASE PROTEIN DPPB-RELATED"/>
    <property type="match status" value="1"/>
</dbReference>
<dbReference type="InterPro" id="IPR045621">
    <property type="entry name" value="BPD_transp_1_N"/>
</dbReference>